<accession>A0ABZ1BU84</accession>
<dbReference type="InterPro" id="IPR000644">
    <property type="entry name" value="CBS_dom"/>
</dbReference>
<evidence type="ECO:0000313" key="3">
    <source>
        <dbReference type="EMBL" id="WRP16081.1"/>
    </source>
</evidence>
<proteinExistence type="predicted"/>
<dbReference type="SUPFAM" id="SSF54631">
    <property type="entry name" value="CBS-domain pair"/>
    <property type="match status" value="1"/>
</dbReference>
<dbReference type="EMBL" id="CP141615">
    <property type="protein sequence ID" value="WRP16081.1"/>
    <property type="molecule type" value="Genomic_DNA"/>
</dbReference>
<dbReference type="RefSeq" id="WP_324715354.1">
    <property type="nucleotide sequence ID" value="NZ_CP141615.1"/>
</dbReference>
<feature type="domain" description="CBS" evidence="2">
    <location>
        <begin position="104"/>
        <end position="161"/>
    </location>
</feature>
<organism evidence="3 4">
    <name type="scientific">Carboxydichorda subterranea</name>
    <dbReference type="NCBI Taxonomy" id="3109565"/>
    <lineage>
        <taxon>Bacteria</taxon>
        <taxon>Bacillati</taxon>
        <taxon>Bacillota</taxon>
        <taxon>Limnochordia</taxon>
        <taxon>Limnochordales</taxon>
        <taxon>Geochordaceae</taxon>
        <taxon>Carboxydichorda</taxon>
    </lineage>
</organism>
<protein>
    <submittedName>
        <fullName evidence="3">CBS domain-containing protein</fullName>
    </submittedName>
</protein>
<name>A0ABZ1BU84_9FIRM</name>
<keyword evidence="1" id="KW-0129">CBS domain</keyword>
<evidence type="ECO:0000259" key="2">
    <source>
        <dbReference type="PROSITE" id="PS51371"/>
    </source>
</evidence>
<evidence type="ECO:0000256" key="1">
    <source>
        <dbReference type="PROSITE-ProRule" id="PRU00703"/>
    </source>
</evidence>
<dbReference type="PROSITE" id="PS51371">
    <property type="entry name" value="CBS"/>
    <property type="match status" value="1"/>
</dbReference>
<evidence type="ECO:0000313" key="4">
    <source>
        <dbReference type="Proteomes" id="UP001332192"/>
    </source>
</evidence>
<keyword evidence="4" id="KW-1185">Reference proteome</keyword>
<dbReference type="Gene3D" id="3.10.580.10">
    <property type="entry name" value="CBS-domain"/>
    <property type="match status" value="1"/>
</dbReference>
<dbReference type="Pfam" id="PF00571">
    <property type="entry name" value="CBS"/>
    <property type="match status" value="1"/>
</dbReference>
<sequence>MDTEARMDTDTQAFLSLFFSIEGILRRLAGGREEGFARLVARARDHNAVVRRFEQELRAFNELRNMLVHAPLTIPVARPSPEAVRALQRIYDHLTHPQLVLPRFARQVVSLTDDQPFADAIEAMHKTGYSQFPIYRGAAFQGLLTDGLMARWIAARLDHDFARLLEVPLKDVLHQVPERSTVAFVSRRATVAEVREMFESHLRQGRLRLDAVLITETGDPDQPPLGIVTPTDAIAIVAEDAVPPS</sequence>
<gene>
    <name evidence="3" type="ORF">U7230_08155</name>
</gene>
<dbReference type="InterPro" id="IPR046342">
    <property type="entry name" value="CBS_dom_sf"/>
</dbReference>
<dbReference type="Proteomes" id="UP001332192">
    <property type="component" value="Chromosome"/>
</dbReference>
<reference evidence="3 4" key="1">
    <citation type="journal article" date="2024" name="Front. Microbiol.">
        <title>Novel thermophilic genera Geochorda gen. nov. and Carboxydochorda gen. nov. from the deep terrestrial subsurface reveal the ecophysiological diversity in the class Limnochordia.</title>
        <authorList>
            <person name="Karnachuk O.V."/>
            <person name="Lukina A.P."/>
            <person name="Avakyan M.R."/>
            <person name="Kadnikov V.V."/>
            <person name="Begmatov S."/>
            <person name="Beletsky A.V."/>
            <person name="Vlasova K.G."/>
            <person name="Novikov A.A."/>
            <person name="Shcherbakova V.A."/>
            <person name="Mardanov A.V."/>
            <person name="Ravin N.V."/>
        </authorList>
    </citation>
    <scope>NUCLEOTIDE SEQUENCE [LARGE SCALE GENOMIC DNA]</scope>
    <source>
        <strain evidence="3 4">L945</strain>
    </source>
</reference>